<dbReference type="EMBL" id="JARK01001380">
    <property type="protein sequence ID" value="EYC13335.1"/>
    <property type="molecule type" value="Genomic_DNA"/>
</dbReference>
<comment type="caution">
    <text evidence="2">The sequence shown here is derived from an EMBL/GenBank/DDBJ whole genome shotgun (WGS) entry which is preliminary data.</text>
</comment>
<organism evidence="2 3">
    <name type="scientific">Ancylostoma ceylanicum</name>
    <dbReference type="NCBI Taxonomy" id="53326"/>
    <lineage>
        <taxon>Eukaryota</taxon>
        <taxon>Metazoa</taxon>
        <taxon>Ecdysozoa</taxon>
        <taxon>Nematoda</taxon>
        <taxon>Chromadorea</taxon>
        <taxon>Rhabditida</taxon>
        <taxon>Rhabditina</taxon>
        <taxon>Rhabditomorpha</taxon>
        <taxon>Strongyloidea</taxon>
        <taxon>Ancylostomatidae</taxon>
        <taxon>Ancylostomatinae</taxon>
        <taxon>Ancylostoma</taxon>
    </lineage>
</organism>
<evidence type="ECO:0000313" key="3">
    <source>
        <dbReference type="Proteomes" id="UP000024635"/>
    </source>
</evidence>
<accession>A0A016UDT7</accession>
<keyword evidence="3" id="KW-1185">Reference proteome</keyword>
<gene>
    <name evidence="2" type="primary">Acey_s0044.g927</name>
    <name evidence="2" type="ORF">Y032_0044g927</name>
</gene>
<feature type="compositionally biased region" description="Polar residues" evidence="1">
    <location>
        <begin position="50"/>
        <end position="68"/>
    </location>
</feature>
<evidence type="ECO:0000256" key="1">
    <source>
        <dbReference type="SAM" id="MobiDB-lite"/>
    </source>
</evidence>
<feature type="region of interest" description="Disordered" evidence="1">
    <location>
        <begin position="15"/>
        <end position="68"/>
    </location>
</feature>
<proteinExistence type="predicted"/>
<feature type="compositionally biased region" description="Basic residues" evidence="1">
    <location>
        <begin position="30"/>
        <end position="48"/>
    </location>
</feature>
<dbReference type="AlphaFoldDB" id="A0A016UDT7"/>
<dbReference type="Proteomes" id="UP000024635">
    <property type="component" value="Unassembled WGS sequence"/>
</dbReference>
<sequence>MAVVPNKCALARHQVKVQPNFKSKEDSLKNTKKTAAPKHYPHGKRKQKNNNDNAELMNSTVSSGKDKT</sequence>
<evidence type="ECO:0000313" key="2">
    <source>
        <dbReference type="EMBL" id="EYC13335.1"/>
    </source>
</evidence>
<reference evidence="3" key="1">
    <citation type="journal article" date="2015" name="Nat. Genet.">
        <title>The genome and transcriptome of the zoonotic hookworm Ancylostoma ceylanicum identify infection-specific gene families.</title>
        <authorList>
            <person name="Schwarz E.M."/>
            <person name="Hu Y."/>
            <person name="Antoshechkin I."/>
            <person name="Miller M.M."/>
            <person name="Sternberg P.W."/>
            <person name="Aroian R.V."/>
        </authorList>
    </citation>
    <scope>NUCLEOTIDE SEQUENCE</scope>
    <source>
        <strain evidence="3">HY135</strain>
    </source>
</reference>
<protein>
    <submittedName>
        <fullName evidence="2">Uncharacterized protein</fullName>
    </submittedName>
</protein>
<name>A0A016UDT7_9BILA</name>